<dbReference type="EMBL" id="JALLBG020000079">
    <property type="protein sequence ID" value="KAL3766884.1"/>
    <property type="molecule type" value="Genomic_DNA"/>
</dbReference>
<proteinExistence type="predicted"/>
<protein>
    <recommendedName>
        <fullName evidence="1">JmjC domain-containing protein</fullName>
    </recommendedName>
</protein>
<dbReference type="PROSITE" id="PS51184">
    <property type="entry name" value="JMJC"/>
    <property type="match status" value="1"/>
</dbReference>
<evidence type="ECO:0000313" key="3">
    <source>
        <dbReference type="Proteomes" id="UP001530293"/>
    </source>
</evidence>
<keyword evidence="3" id="KW-1185">Reference proteome</keyword>
<dbReference type="SMART" id="SM00558">
    <property type="entry name" value="JmjC"/>
    <property type="match status" value="1"/>
</dbReference>
<dbReference type="InterPro" id="IPR003347">
    <property type="entry name" value="JmjC_dom"/>
</dbReference>
<dbReference type="Gene3D" id="2.60.120.10">
    <property type="entry name" value="Jelly Rolls"/>
    <property type="match status" value="1"/>
</dbReference>
<dbReference type="SUPFAM" id="SSF51197">
    <property type="entry name" value="Clavaminate synthase-like"/>
    <property type="match status" value="1"/>
</dbReference>
<reference evidence="2 3" key="1">
    <citation type="submission" date="2024-10" db="EMBL/GenBank/DDBJ databases">
        <title>Updated reference genomes for cyclostephanoid diatoms.</title>
        <authorList>
            <person name="Roberts W.R."/>
            <person name="Alverson A.J."/>
        </authorList>
    </citation>
    <scope>NUCLEOTIDE SEQUENCE [LARGE SCALE GENOMIC DNA]</scope>
    <source>
        <strain evidence="2 3">AJA232-27</strain>
    </source>
</reference>
<comment type="caution">
    <text evidence="2">The sequence shown here is derived from an EMBL/GenBank/DDBJ whole genome shotgun (WGS) entry which is preliminary data.</text>
</comment>
<name>A0ABD3MSM8_9STRA</name>
<evidence type="ECO:0000259" key="1">
    <source>
        <dbReference type="PROSITE" id="PS51184"/>
    </source>
</evidence>
<dbReference type="AlphaFoldDB" id="A0ABD3MSM8"/>
<dbReference type="Pfam" id="PF13621">
    <property type="entry name" value="Cupin_8"/>
    <property type="match status" value="1"/>
</dbReference>
<accession>A0ABD3MSM8</accession>
<dbReference type="InterPro" id="IPR041667">
    <property type="entry name" value="Cupin_8"/>
</dbReference>
<dbReference type="Proteomes" id="UP001530293">
    <property type="component" value="Unassembled WGS sequence"/>
</dbReference>
<feature type="domain" description="JmjC" evidence="1">
    <location>
        <begin position="188"/>
        <end position="394"/>
    </location>
</feature>
<evidence type="ECO:0000313" key="2">
    <source>
        <dbReference type="EMBL" id="KAL3766884.1"/>
    </source>
</evidence>
<dbReference type="InterPro" id="IPR014710">
    <property type="entry name" value="RmlC-like_jellyroll"/>
</dbReference>
<gene>
    <name evidence="2" type="ORF">ACHAWU_007974</name>
</gene>
<dbReference type="PANTHER" id="PTHR12461:SF99">
    <property type="entry name" value="BIFUNCTIONAL PEPTIDASE AND (3S)-LYSYL HYDROXYLASE JMJD7"/>
    <property type="match status" value="1"/>
</dbReference>
<dbReference type="PANTHER" id="PTHR12461">
    <property type="entry name" value="HYPOXIA-INDUCIBLE FACTOR 1 ALPHA INHIBITOR-RELATED"/>
    <property type="match status" value="1"/>
</dbReference>
<sequence length="403" mass="46332">MTRKFRDDDAIKTFSDDVGALWCRPVDVLDSPPDSFTFLRDYVSPNVPGIFKNTISSDASGDMKPFTITLDEIICHVGENEMLTVDVTPDGHGDCVRNVIDNSDDKQKQHRRMFVKPHEKRMSIGQFRDALRRCQENDVKSNTGDEYAVKAEVDSNGLLAYPLHHRRAAVVEMDEDDIFDGNRYRPVVYYSKQNDCLRTEMTKLFSTQIFPPSFPFAEQAFGTGPPEAINLWIGNERSVSSMHKDHYENLFYVCSGQKEFLLCPPADTIYFSEEDFETGEFCPQQSNSDDGSERSHQAWAVVACDNGDDGEEYSHSTTRWIVSDVNKCINEHSDSEFPLLSKAHPIKVLVSEGEMLYIPSLWYHRVTQTCETVGVNYWFDMKFDHRWCYFNFLQNLKANVHHE</sequence>
<organism evidence="2 3">
    <name type="scientific">Discostella pseudostelligera</name>
    <dbReference type="NCBI Taxonomy" id="259834"/>
    <lineage>
        <taxon>Eukaryota</taxon>
        <taxon>Sar</taxon>
        <taxon>Stramenopiles</taxon>
        <taxon>Ochrophyta</taxon>
        <taxon>Bacillariophyta</taxon>
        <taxon>Coscinodiscophyceae</taxon>
        <taxon>Thalassiosirophycidae</taxon>
        <taxon>Stephanodiscales</taxon>
        <taxon>Stephanodiscaceae</taxon>
        <taxon>Discostella</taxon>
    </lineage>
</organism>